<dbReference type="Proteomes" id="UP001315686">
    <property type="component" value="Unassembled WGS sequence"/>
</dbReference>
<comment type="caution">
    <text evidence="2">The sequence shown here is derived from an EMBL/GenBank/DDBJ whole genome shotgun (WGS) entry which is preliminary data.</text>
</comment>
<dbReference type="EMBL" id="JADQAZ010000001">
    <property type="protein sequence ID" value="MBT0957219.1"/>
    <property type="molecule type" value="Genomic_DNA"/>
</dbReference>
<dbReference type="RefSeq" id="WP_327793395.1">
    <property type="nucleotide sequence ID" value="NZ_JADQAZ010000001.1"/>
</dbReference>
<dbReference type="GO" id="GO:0016616">
    <property type="term" value="F:oxidoreductase activity, acting on the CH-OH group of donors, NAD or NADP as acceptor"/>
    <property type="evidence" value="ECO:0007669"/>
    <property type="project" value="TreeGrafter"/>
</dbReference>
<dbReference type="PRINTS" id="PR00081">
    <property type="entry name" value="GDHRDH"/>
</dbReference>
<evidence type="ECO:0000256" key="1">
    <source>
        <dbReference type="ARBA" id="ARBA00006484"/>
    </source>
</evidence>
<dbReference type="SUPFAM" id="SSF51735">
    <property type="entry name" value="NAD(P)-binding Rossmann-fold domains"/>
    <property type="match status" value="1"/>
</dbReference>
<dbReference type="InterPro" id="IPR020904">
    <property type="entry name" value="Sc_DH/Rdtase_CS"/>
</dbReference>
<dbReference type="CDD" id="cd05233">
    <property type="entry name" value="SDR_c"/>
    <property type="match status" value="1"/>
</dbReference>
<dbReference type="Pfam" id="PF13561">
    <property type="entry name" value="adh_short_C2"/>
    <property type="match status" value="1"/>
</dbReference>
<proteinExistence type="inferred from homology"/>
<organism evidence="2 3">
    <name type="scientific">Harenicola maris</name>
    <dbReference type="NCBI Taxonomy" id="2841044"/>
    <lineage>
        <taxon>Bacteria</taxon>
        <taxon>Pseudomonadati</taxon>
        <taxon>Pseudomonadota</taxon>
        <taxon>Alphaproteobacteria</taxon>
        <taxon>Rhodobacterales</taxon>
        <taxon>Paracoccaceae</taxon>
        <taxon>Harenicola</taxon>
    </lineage>
</organism>
<evidence type="ECO:0000313" key="2">
    <source>
        <dbReference type="EMBL" id="MBT0957219.1"/>
    </source>
</evidence>
<gene>
    <name evidence="2" type="ORF">IV417_07475</name>
</gene>
<name>A0AAP2CMV5_9RHOB</name>
<dbReference type="PRINTS" id="PR00080">
    <property type="entry name" value="SDRFAMILY"/>
</dbReference>
<dbReference type="AlphaFoldDB" id="A0AAP2CMV5"/>
<evidence type="ECO:0000313" key="3">
    <source>
        <dbReference type="Proteomes" id="UP001315686"/>
    </source>
</evidence>
<sequence>MDTTTLGPAKGAKALVIGGCGGIGRAYVDGLLLAGCEVAVIDRPSAHQAAPLPPGVTVIACDVTDEAAFTRAIAQQAAKFGAFDVLAHVAGINPSQTRIAELDLEEYERVMQVNLRSAIVTAKEGLPHMAEGGAILFVSSGLGAQPEPTFGSYAMSKAALNSLVKTLAKEAAPKVRVNAVAPGLAATAFLTGGTGAGGQAGSLGYIDDLGELGARLIAAIPMGRLADPVDIAGPMLFLSGPNSAYMTGQTLFVGGGKVML</sequence>
<dbReference type="PROSITE" id="PS00061">
    <property type="entry name" value="ADH_SHORT"/>
    <property type="match status" value="1"/>
</dbReference>
<protein>
    <submittedName>
        <fullName evidence="2">SDR family oxidoreductase</fullName>
    </submittedName>
</protein>
<dbReference type="Gene3D" id="3.40.50.720">
    <property type="entry name" value="NAD(P)-binding Rossmann-like Domain"/>
    <property type="match status" value="1"/>
</dbReference>
<comment type="similarity">
    <text evidence="1">Belongs to the short-chain dehydrogenases/reductases (SDR) family.</text>
</comment>
<dbReference type="InterPro" id="IPR036291">
    <property type="entry name" value="NAD(P)-bd_dom_sf"/>
</dbReference>
<accession>A0AAP2CMV5</accession>
<reference evidence="2 3" key="1">
    <citation type="journal article" date="2021" name="Arch. Microbiol.">
        <title>Harenicola maris gen. nov., sp. nov. isolated from the Sea of Japan shallow sediments.</title>
        <authorList>
            <person name="Romanenko L.A."/>
            <person name="Kurilenko V.V."/>
            <person name="Chernysheva N.Y."/>
            <person name="Tekutyeva L.A."/>
            <person name="Velansky P.V."/>
            <person name="Svetashev V.I."/>
            <person name="Isaeva M.P."/>
        </authorList>
    </citation>
    <scope>NUCLEOTIDE SEQUENCE [LARGE SCALE GENOMIC DNA]</scope>
    <source>
        <strain evidence="2 3">KMM 3653</strain>
    </source>
</reference>
<dbReference type="InterPro" id="IPR002347">
    <property type="entry name" value="SDR_fam"/>
</dbReference>
<dbReference type="FunFam" id="3.40.50.720:FF:000084">
    <property type="entry name" value="Short-chain dehydrogenase reductase"/>
    <property type="match status" value="1"/>
</dbReference>
<dbReference type="PANTHER" id="PTHR42760">
    <property type="entry name" value="SHORT-CHAIN DEHYDROGENASES/REDUCTASES FAMILY MEMBER"/>
    <property type="match status" value="1"/>
</dbReference>
<keyword evidence="3" id="KW-1185">Reference proteome</keyword>